<protein>
    <submittedName>
        <fullName evidence="6">Predicted protein</fullName>
    </submittedName>
</protein>
<keyword evidence="2" id="KW-0808">Transferase</keyword>
<gene>
    <name evidence="6" type="ORF">LACBIDRAFT_329338</name>
</gene>
<dbReference type="PANTHER" id="PTHR46177:SF1">
    <property type="entry name" value="INTEGRASE CATALYTIC DOMAIN-CONTAINING PROTEIN"/>
    <property type="match status" value="1"/>
</dbReference>
<keyword evidence="3" id="KW-0418">Kinase</keyword>
<dbReference type="SUPFAM" id="SSF56112">
    <property type="entry name" value="Protein kinase-like (PK-like)"/>
    <property type="match status" value="1"/>
</dbReference>
<dbReference type="GO" id="GO:0005524">
    <property type="term" value="F:ATP binding"/>
    <property type="evidence" value="ECO:0007669"/>
    <property type="project" value="InterPro"/>
</dbReference>
<sequence length="936" mass="104343">MSSHNRNPMGKNQHATVPSVDDPRLAEALTKFHREGLSSNSRIKQRLFAEYGISASVSSIKRRRNDLQLLGPRSKLQKLTKKEKEQVVLQQLDRDPSKGQGLGTIKNHIAHDQGIQLARDTISGIMHLHDVDVFLAHEPGAKRIHRVPKAPIGVHERWSGDGHDKLYKIGFPIWAVVDDATARWLAARVVPSNRMGDIIGYLFLCLVLKYKGLPLQFSTDCGSETTQLYGLVNALRQLSQWLWSKTLQLALDGFTEMRNGQKMRKDNEKAGPSGCSRNEAFFLPQNFGLVDKLLPLNDDQLKIVFEIKEFMGGDALLAFASPEFSEKAEIVYQSLGVTELTIHNAWHIFEALLPLFYISSTPFTVLIAMAKCSYCGIDFPLLADQDNEAGVRCGKCTLRVPGISVPEITAINVCLTMPQSWGPLKAKILNRTNHIRCQFFYNEDALISSGTEKAPHIPTTILRIQGVTPLLLEQNATDMGGTVSLTERASAIISSAQGYQAQASDPRLNKPSTARGVEGGLNKLKNLSKAQTVVVERKAKREEANLVGTGIKVGATLWKIPEQGKMTKIEPIRVVHVFSPETETKDALGTLLGMVRKPFVDQYPDADMLTWANISLYAHENQQKYSSLEHFDQRLPMEQFYHEFVKGKLVAETMLKDKKIEIRFAFFENQVFHDGYQHSAESYRLPSKSRVSSFTKATSTFGLRSKKQRTGLASSSSHQVSARPTQTSFVFAVPDVPQHVNNRVVLKSAFRPTTAPPKWTRDIKMVTCSFLRTKATYSLKDGLNVHFVTSETTEEIQIAANWEKAGDDGYVGEGSTKQGIYARFSGKEYVLTQPIDSYMDSSAVKSVLQAEYALLCIGDTLKHEFDNYARESGANTLPATRLLPCGKFDGKIKKFTGNDEFGDADDHLTRAVHAFSHFTAVYTQQNIILCDLQGKI</sequence>
<evidence type="ECO:0000256" key="1">
    <source>
        <dbReference type="ARBA" id="ARBA00022527"/>
    </source>
</evidence>
<dbReference type="KEGG" id="lbc:LACBIDRAFT_329338"/>
<evidence type="ECO:0000256" key="3">
    <source>
        <dbReference type="ARBA" id="ARBA00022777"/>
    </source>
</evidence>
<dbReference type="PANTHER" id="PTHR46177">
    <property type="entry name" value="INTEGRASE CATALYTIC DOMAIN-CONTAINING PROTEIN"/>
    <property type="match status" value="1"/>
</dbReference>
<dbReference type="AlphaFoldDB" id="B0DHQ5"/>
<reference evidence="6 7" key="1">
    <citation type="journal article" date="2008" name="Nature">
        <title>The genome of Laccaria bicolor provides insights into mycorrhizal symbiosis.</title>
        <authorList>
            <person name="Martin F."/>
            <person name="Aerts A."/>
            <person name="Ahren D."/>
            <person name="Brun A."/>
            <person name="Danchin E.G.J."/>
            <person name="Duchaussoy F."/>
            <person name="Gibon J."/>
            <person name="Kohler A."/>
            <person name="Lindquist E."/>
            <person name="Pereda V."/>
            <person name="Salamov A."/>
            <person name="Shapiro H.J."/>
            <person name="Wuyts J."/>
            <person name="Blaudez D."/>
            <person name="Buee M."/>
            <person name="Brokstein P."/>
            <person name="Canbaeck B."/>
            <person name="Cohen D."/>
            <person name="Courty P.E."/>
            <person name="Coutinho P.M."/>
            <person name="Delaruelle C."/>
            <person name="Detter J.C."/>
            <person name="Deveau A."/>
            <person name="DiFazio S."/>
            <person name="Duplessis S."/>
            <person name="Fraissinet-Tachet L."/>
            <person name="Lucic E."/>
            <person name="Frey-Klett P."/>
            <person name="Fourrey C."/>
            <person name="Feussner I."/>
            <person name="Gay G."/>
            <person name="Grimwood J."/>
            <person name="Hoegger P.J."/>
            <person name="Jain P."/>
            <person name="Kilaru S."/>
            <person name="Labbe J."/>
            <person name="Lin Y.C."/>
            <person name="Legue V."/>
            <person name="Le Tacon F."/>
            <person name="Marmeisse R."/>
            <person name="Melayah D."/>
            <person name="Montanini B."/>
            <person name="Muratet M."/>
            <person name="Nehls U."/>
            <person name="Niculita-Hirzel H."/>
            <person name="Oudot-Le Secq M.P."/>
            <person name="Peter M."/>
            <person name="Quesneville H."/>
            <person name="Rajashekar B."/>
            <person name="Reich M."/>
            <person name="Rouhier N."/>
            <person name="Schmutz J."/>
            <person name="Yin T."/>
            <person name="Chalot M."/>
            <person name="Henrissat B."/>
            <person name="Kuees U."/>
            <person name="Lucas S."/>
            <person name="Van de Peer Y."/>
            <person name="Podila G.K."/>
            <person name="Polle A."/>
            <person name="Pukkila P.J."/>
            <person name="Richardson P.M."/>
            <person name="Rouze P."/>
            <person name="Sanders I.R."/>
            <person name="Stajich J.E."/>
            <person name="Tunlid A."/>
            <person name="Tuskan G."/>
            <person name="Grigoriev I.V."/>
        </authorList>
    </citation>
    <scope>NUCLEOTIDE SEQUENCE [LARGE SCALE GENOMIC DNA]</scope>
    <source>
        <strain evidence="7">S238N-H82 / ATCC MYA-4686</strain>
    </source>
</reference>
<dbReference type="GO" id="GO:0004674">
    <property type="term" value="F:protein serine/threonine kinase activity"/>
    <property type="evidence" value="ECO:0007669"/>
    <property type="project" value="UniProtKB-KW"/>
</dbReference>
<evidence type="ECO:0000259" key="5">
    <source>
        <dbReference type="Pfam" id="PF02816"/>
    </source>
</evidence>
<accession>B0DHQ5</accession>
<dbReference type="GeneID" id="6079047"/>
<dbReference type="InterPro" id="IPR011009">
    <property type="entry name" value="Kinase-like_dom_sf"/>
</dbReference>
<evidence type="ECO:0000313" key="7">
    <source>
        <dbReference type="Proteomes" id="UP000001194"/>
    </source>
</evidence>
<dbReference type="Gene3D" id="3.20.200.10">
    <property type="entry name" value="MHCK/EF2 kinase"/>
    <property type="match status" value="1"/>
</dbReference>
<dbReference type="Proteomes" id="UP000001194">
    <property type="component" value="Unassembled WGS sequence"/>
</dbReference>
<organism evidence="7">
    <name type="scientific">Laccaria bicolor (strain S238N-H82 / ATCC MYA-4686)</name>
    <name type="common">Bicoloured deceiver</name>
    <name type="synonym">Laccaria laccata var. bicolor</name>
    <dbReference type="NCBI Taxonomy" id="486041"/>
    <lineage>
        <taxon>Eukaryota</taxon>
        <taxon>Fungi</taxon>
        <taxon>Dikarya</taxon>
        <taxon>Basidiomycota</taxon>
        <taxon>Agaricomycotina</taxon>
        <taxon>Agaricomycetes</taxon>
        <taxon>Agaricomycetidae</taxon>
        <taxon>Agaricales</taxon>
        <taxon>Agaricineae</taxon>
        <taxon>Hydnangiaceae</taxon>
        <taxon>Laccaria</taxon>
    </lineage>
</organism>
<keyword evidence="7" id="KW-1185">Reference proteome</keyword>
<feature type="region of interest" description="Disordered" evidence="4">
    <location>
        <begin position="1"/>
        <end position="22"/>
    </location>
</feature>
<evidence type="ECO:0000313" key="6">
    <source>
        <dbReference type="EMBL" id="EDR05876.1"/>
    </source>
</evidence>
<feature type="domain" description="Alpha-type protein kinase" evidence="5">
    <location>
        <begin position="888"/>
        <end position="934"/>
    </location>
</feature>
<dbReference type="Pfam" id="PF02816">
    <property type="entry name" value="Alpha_kinase"/>
    <property type="match status" value="1"/>
</dbReference>
<dbReference type="EMBL" id="DS547111">
    <property type="protein sequence ID" value="EDR05876.1"/>
    <property type="molecule type" value="Genomic_DNA"/>
</dbReference>
<evidence type="ECO:0000256" key="2">
    <source>
        <dbReference type="ARBA" id="ARBA00022679"/>
    </source>
</evidence>
<dbReference type="HOGENOM" id="CLU_313102_0_0_1"/>
<dbReference type="OrthoDB" id="5392716at2759"/>
<proteinExistence type="predicted"/>
<evidence type="ECO:0000256" key="4">
    <source>
        <dbReference type="SAM" id="MobiDB-lite"/>
    </source>
</evidence>
<keyword evidence="1" id="KW-0723">Serine/threonine-protein kinase</keyword>
<dbReference type="InterPro" id="IPR004166">
    <property type="entry name" value="a-kinase_dom"/>
</dbReference>
<dbReference type="RefSeq" id="XP_001883552.1">
    <property type="nucleotide sequence ID" value="XM_001883517.1"/>
</dbReference>
<dbReference type="InParanoid" id="B0DHQ5"/>
<name>B0DHQ5_LACBS</name>